<gene>
    <name evidence="1" type="ORF">HX882_21840</name>
</gene>
<evidence type="ECO:0000313" key="1">
    <source>
        <dbReference type="EMBL" id="NWB98542.1"/>
    </source>
</evidence>
<protein>
    <submittedName>
        <fullName evidence="1">HEXXH motif domain-containing protein</fullName>
    </submittedName>
</protein>
<dbReference type="EMBL" id="JACAQB010000016">
    <property type="protein sequence ID" value="NWB98542.1"/>
    <property type="molecule type" value="Genomic_DNA"/>
</dbReference>
<dbReference type="Proteomes" id="UP000539985">
    <property type="component" value="Unassembled WGS sequence"/>
</dbReference>
<dbReference type="AlphaFoldDB" id="A0A7Y7XEV2"/>
<sequence>MTTRLQSQLDELFQYNTFLPDATPDRFHRLLDRLSQQRYSTFAALYAECFQHLEGSPRLNPFFSSAVHLILLPVAQRRLIINDPVFQIWVALTFQQANAALTDLTRDSASLQEMLLELPAILQRITQTAVDHKYSNHPPIRRFNVDPLIAAATPPSYEFPEDESTRKHLERTGYSIHFFRDVLSVALSRIANTWPACYEQFRHLVKLICYLPDGTFRSCSAARYTGVILLSAKDHSILDIEESLVHETTQQLLYSLVEVCPIIDEQRAGERLYSLPWSGLQRDLQGYVHAFFAALAQVKYLERVRQRPAVEMQRAEERMLDILRGLLKALPEIESCEAFTPRGRTLMDNLAQEVHALRSRHAGLLSRSSLTAGSKPTLGMVV</sequence>
<comment type="caution">
    <text evidence="1">The sequence shown here is derived from an EMBL/GenBank/DDBJ whole genome shotgun (WGS) entry which is preliminary data.</text>
</comment>
<accession>A0A7Y7XEV2</accession>
<dbReference type="NCBIfam" id="TIGR04267">
    <property type="entry name" value="mod_HExxH"/>
    <property type="match status" value="1"/>
</dbReference>
<dbReference type="InterPro" id="IPR026337">
    <property type="entry name" value="AKG_HExxH"/>
</dbReference>
<dbReference type="RefSeq" id="WP_177104237.1">
    <property type="nucleotide sequence ID" value="NZ_JACAQB010000016.1"/>
</dbReference>
<name>A0A7Y7XEV2_9PSED</name>
<evidence type="ECO:0000313" key="2">
    <source>
        <dbReference type="Proteomes" id="UP000539985"/>
    </source>
</evidence>
<organism evidence="1 2">
    <name type="scientific">Pseudomonas gingeri</name>
    <dbReference type="NCBI Taxonomy" id="117681"/>
    <lineage>
        <taxon>Bacteria</taxon>
        <taxon>Pseudomonadati</taxon>
        <taxon>Pseudomonadota</taxon>
        <taxon>Gammaproteobacteria</taxon>
        <taxon>Pseudomonadales</taxon>
        <taxon>Pseudomonadaceae</taxon>
        <taxon>Pseudomonas</taxon>
    </lineage>
</organism>
<proteinExistence type="predicted"/>
<reference evidence="1 2" key="1">
    <citation type="submission" date="2020-04" db="EMBL/GenBank/DDBJ databases">
        <title>Molecular characterization of pseudomonads from Agaricus bisporus reveal novel blotch 2 pathogens in Western Europe.</title>
        <authorList>
            <person name="Taparia T."/>
            <person name="Krijger M."/>
            <person name="Haynes E."/>
            <person name="Elpinstone J.G."/>
            <person name="Noble R."/>
            <person name="Van Der Wolf J."/>
        </authorList>
    </citation>
    <scope>NUCLEOTIDE SEQUENCE [LARGE SCALE GENOMIC DNA]</scope>
    <source>
        <strain evidence="1 2">H7001</strain>
    </source>
</reference>